<protein>
    <submittedName>
        <fullName evidence="1">Uncharacterized protein</fullName>
    </submittedName>
</protein>
<evidence type="ECO:0000313" key="1">
    <source>
        <dbReference type="EMBL" id="CAF1591043.1"/>
    </source>
</evidence>
<organism evidence="1 3">
    <name type="scientific">Didymodactylos carnosus</name>
    <dbReference type="NCBI Taxonomy" id="1234261"/>
    <lineage>
        <taxon>Eukaryota</taxon>
        <taxon>Metazoa</taxon>
        <taxon>Spiralia</taxon>
        <taxon>Gnathifera</taxon>
        <taxon>Rotifera</taxon>
        <taxon>Eurotatoria</taxon>
        <taxon>Bdelloidea</taxon>
        <taxon>Philodinida</taxon>
        <taxon>Philodinidae</taxon>
        <taxon>Didymodactylos</taxon>
    </lineage>
</organism>
<dbReference type="EMBL" id="CAJNOQ010033666">
    <property type="protein sequence ID" value="CAF1591043.1"/>
    <property type="molecule type" value="Genomic_DNA"/>
</dbReference>
<accession>A0A815ZY74</accession>
<proteinExistence type="predicted"/>
<sequence length="53" mass="5441">VFGAQAGGNPLDTHWNLGGRVETGVPIYQSPNGQFSVGVGGCYGHDFYGGPVC</sequence>
<dbReference type="EMBL" id="CAJOBC010099828">
    <property type="protein sequence ID" value="CAF4463171.1"/>
    <property type="molecule type" value="Genomic_DNA"/>
</dbReference>
<name>A0A815ZY74_9BILA</name>
<reference evidence="1" key="1">
    <citation type="submission" date="2021-02" db="EMBL/GenBank/DDBJ databases">
        <authorList>
            <person name="Nowell W R."/>
        </authorList>
    </citation>
    <scope>NUCLEOTIDE SEQUENCE</scope>
</reference>
<comment type="caution">
    <text evidence="1">The sequence shown here is derived from an EMBL/GenBank/DDBJ whole genome shotgun (WGS) entry which is preliminary data.</text>
</comment>
<keyword evidence="3" id="KW-1185">Reference proteome</keyword>
<dbReference type="AlphaFoldDB" id="A0A815ZY74"/>
<evidence type="ECO:0000313" key="3">
    <source>
        <dbReference type="Proteomes" id="UP000663829"/>
    </source>
</evidence>
<dbReference type="Proteomes" id="UP000681722">
    <property type="component" value="Unassembled WGS sequence"/>
</dbReference>
<dbReference type="Proteomes" id="UP000663829">
    <property type="component" value="Unassembled WGS sequence"/>
</dbReference>
<evidence type="ECO:0000313" key="2">
    <source>
        <dbReference type="EMBL" id="CAF4463171.1"/>
    </source>
</evidence>
<gene>
    <name evidence="1" type="ORF">GPM918_LOCUS41760</name>
    <name evidence="2" type="ORF">SRO942_LOCUS42866</name>
</gene>
<feature type="non-terminal residue" evidence="1">
    <location>
        <position position="1"/>
    </location>
</feature>